<accession>A0AB39C6K1</accession>
<name>A0AB39C6K1_9CAUD</name>
<organism evidence="1">
    <name type="scientific">Staphylococcus phage Pel53</name>
    <dbReference type="NCBI Taxonomy" id="3234048"/>
    <lineage>
        <taxon>Viruses</taxon>
        <taxon>Duplodnaviria</taxon>
        <taxon>Heunggongvirae</taxon>
        <taxon>Uroviricota</taxon>
        <taxon>Caudoviricetes</taxon>
        <taxon>Chaseviridae</taxon>
        <taxon>Cleopatravirinae</taxon>
    </lineage>
</organism>
<reference evidence="1" key="1">
    <citation type="submission" date="2024-06" db="EMBL/GenBank/DDBJ databases">
        <title>New lytic and new temperate phages specific for Staphylococcus hyicus.</title>
        <authorList>
            <person name="Petrzik K."/>
            <person name="Sovova L."/>
        </authorList>
    </citation>
    <scope>NUCLEOTIDE SEQUENCE</scope>
</reference>
<proteinExistence type="predicted"/>
<dbReference type="EMBL" id="PP952070">
    <property type="protein sequence ID" value="XDJ02233.1"/>
    <property type="molecule type" value="Genomic_DNA"/>
</dbReference>
<sequence>MLLSFNQNSKEEKCRSKASRFHAEAAPILSNKYCGNIATVWHVNIATNWHVRMWQNC</sequence>
<evidence type="ECO:0000313" key="1">
    <source>
        <dbReference type="EMBL" id="XDJ02233.1"/>
    </source>
</evidence>
<gene>
    <name evidence="1" type="ORF">ShPel53_20</name>
</gene>
<protein>
    <submittedName>
        <fullName evidence="1">Uncharacterized protein</fullName>
    </submittedName>
</protein>